<feature type="region of interest" description="Disordered" evidence="1">
    <location>
        <begin position="310"/>
        <end position="366"/>
    </location>
</feature>
<accession>A0A6P4J5H6</accession>
<feature type="compositionally biased region" description="Polar residues" evidence="1">
    <location>
        <begin position="333"/>
        <end position="343"/>
    </location>
</feature>
<dbReference type="RefSeq" id="XP_017030646.1">
    <property type="nucleotide sequence ID" value="XM_017175157.3"/>
</dbReference>
<evidence type="ECO:0000256" key="1">
    <source>
        <dbReference type="SAM" id="MobiDB-lite"/>
    </source>
</evidence>
<dbReference type="OMA" id="DGQLHYM"/>
<dbReference type="Pfam" id="PF09814">
    <property type="entry name" value="HECT_2"/>
    <property type="match status" value="1"/>
</dbReference>
<organism evidence="2 3">
    <name type="scientific">Drosophila kikkawai</name>
    <name type="common">Fruit fly</name>
    <dbReference type="NCBI Taxonomy" id="30033"/>
    <lineage>
        <taxon>Eukaryota</taxon>
        <taxon>Metazoa</taxon>
        <taxon>Ecdysozoa</taxon>
        <taxon>Arthropoda</taxon>
        <taxon>Hexapoda</taxon>
        <taxon>Insecta</taxon>
        <taxon>Pterygota</taxon>
        <taxon>Neoptera</taxon>
        <taxon>Endopterygota</taxon>
        <taxon>Diptera</taxon>
        <taxon>Brachycera</taxon>
        <taxon>Muscomorpha</taxon>
        <taxon>Ephydroidea</taxon>
        <taxon>Drosophilidae</taxon>
        <taxon>Drosophila</taxon>
        <taxon>Sophophora</taxon>
    </lineage>
</organism>
<keyword evidence="2" id="KW-1185">Reference proteome</keyword>
<evidence type="ECO:0000313" key="3">
    <source>
        <dbReference type="RefSeq" id="XP_017030646.1"/>
    </source>
</evidence>
<evidence type="ECO:0000313" key="2">
    <source>
        <dbReference type="Proteomes" id="UP001652661"/>
    </source>
</evidence>
<sequence length="480" mass="54888">MPVDQVIISYLRRRNCINVLLLRSLDLLQPDTLTKTPYEMIEVSPNGICFSEQNLEYRIDLDDIFELAVKSEDGDPLYGMGELRANNVSFGLYLQQIDLRKLDQFTVDVYVGELPLRINSTAPCSLHCSNCANEVIRRQQFLRIQPVPVITMRPNNFFCGRFKIPVYPQEDQLFYGLNYMVISFQLLGDGVLRSWERRQLECSRCRQVVGEVLGHDVAIQLFADALRVMTDGSGTKFPVKFREIFGHVTATQLMVRLLHDTEPFNPEKTRLLVKAVRPDGQLHYLQMLVDTSQVHLLRSQLPIPRELELTNDATSAPEQSDSSSEGDLELKNSDTSGSSINSAPQEEEEDTERPETTPYTVDCHSQPPEEVPNIIISYVELHGCRGCRIKYLFSGTDQELQANQDILDQWLDEGTHEMRVSYPMMMELLAELNANENMVAALEKLPAPKKCTRPRLSYIIYEKDSDFYARQQLPLSELDI</sequence>
<protein>
    <submittedName>
        <fullName evidence="3">Uncharacterized protein</fullName>
    </submittedName>
</protein>
<dbReference type="Proteomes" id="UP001652661">
    <property type="component" value="Chromosome 3R"/>
</dbReference>
<reference evidence="3" key="1">
    <citation type="submission" date="2025-08" db="UniProtKB">
        <authorList>
            <consortium name="RefSeq"/>
        </authorList>
    </citation>
    <scope>IDENTIFICATION</scope>
    <source>
        <strain evidence="3">14028-0561.14</strain>
        <tissue evidence="3">Whole fly</tissue>
    </source>
</reference>
<gene>
    <name evidence="3" type="primary">LOC108080425</name>
</gene>
<name>A0A6P4J5H6_DROKI</name>
<dbReference type="AlphaFoldDB" id="A0A6P4J5H6"/>
<proteinExistence type="predicted"/>
<dbReference type="InterPro" id="IPR019193">
    <property type="entry name" value="UBQ-conj_enz_E2-bd_prot"/>
</dbReference>
<dbReference type="GeneID" id="108080425"/>
<feature type="compositionally biased region" description="Polar residues" evidence="1">
    <location>
        <begin position="311"/>
        <end position="325"/>
    </location>
</feature>
<dbReference type="OrthoDB" id="7861534at2759"/>